<dbReference type="HOGENOM" id="CLU_1441867_0_0_1"/>
<evidence type="ECO:0000313" key="2">
    <source>
        <dbReference type="Proteomes" id="UP000054097"/>
    </source>
</evidence>
<accession>A0A0C3BE43</accession>
<organism evidence="1 2">
    <name type="scientific">Serendipita vermifera MAFF 305830</name>
    <dbReference type="NCBI Taxonomy" id="933852"/>
    <lineage>
        <taxon>Eukaryota</taxon>
        <taxon>Fungi</taxon>
        <taxon>Dikarya</taxon>
        <taxon>Basidiomycota</taxon>
        <taxon>Agaricomycotina</taxon>
        <taxon>Agaricomycetes</taxon>
        <taxon>Sebacinales</taxon>
        <taxon>Serendipitaceae</taxon>
        <taxon>Serendipita</taxon>
    </lineage>
</organism>
<gene>
    <name evidence="1" type="ORF">M408DRAFT_285221</name>
</gene>
<reference evidence="1 2" key="1">
    <citation type="submission" date="2014-04" db="EMBL/GenBank/DDBJ databases">
        <authorList>
            <consortium name="DOE Joint Genome Institute"/>
            <person name="Kuo A."/>
            <person name="Zuccaro A."/>
            <person name="Kohler A."/>
            <person name="Nagy L.G."/>
            <person name="Floudas D."/>
            <person name="Copeland A."/>
            <person name="Barry K.W."/>
            <person name="Cichocki N."/>
            <person name="Veneault-Fourrey C."/>
            <person name="LaButti K."/>
            <person name="Lindquist E.A."/>
            <person name="Lipzen A."/>
            <person name="Lundell T."/>
            <person name="Morin E."/>
            <person name="Murat C."/>
            <person name="Sun H."/>
            <person name="Tunlid A."/>
            <person name="Henrissat B."/>
            <person name="Grigoriev I.V."/>
            <person name="Hibbett D.S."/>
            <person name="Martin F."/>
            <person name="Nordberg H.P."/>
            <person name="Cantor M.N."/>
            <person name="Hua S.X."/>
        </authorList>
    </citation>
    <scope>NUCLEOTIDE SEQUENCE [LARGE SCALE GENOMIC DNA]</scope>
    <source>
        <strain evidence="1 2">MAFF 305830</strain>
    </source>
</reference>
<reference evidence="2" key="2">
    <citation type="submission" date="2015-01" db="EMBL/GenBank/DDBJ databases">
        <title>Evolutionary Origins and Diversification of the Mycorrhizal Mutualists.</title>
        <authorList>
            <consortium name="DOE Joint Genome Institute"/>
            <consortium name="Mycorrhizal Genomics Consortium"/>
            <person name="Kohler A."/>
            <person name="Kuo A."/>
            <person name="Nagy L.G."/>
            <person name="Floudas D."/>
            <person name="Copeland A."/>
            <person name="Barry K.W."/>
            <person name="Cichocki N."/>
            <person name="Veneault-Fourrey C."/>
            <person name="LaButti K."/>
            <person name="Lindquist E.A."/>
            <person name="Lipzen A."/>
            <person name="Lundell T."/>
            <person name="Morin E."/>
            <person name="Murat C."/>
            <person name="Riley R."/>
            <person name="Ohm R."/>
            <person name="Sun H."/>
            <person name="Tunlid A."/>
            <person name="Henrissat B."/>
            <person name="Grigoriev I.V."/>
            <person name="Hibbett D.S."/>
            <person name="Martin F."/>
        </authorList>
    </citation>
    <scope>NUCLEOTIDE SEQUENCE [LARGE SCALE GENOMIC DNA]</scope>
    <source>
        <strain evidence="2">MAFF 305830</strain>
    </source>
</reference>
<dbReference type="Proteomes" id="UP000054097">
    <property type="component" value="Unassembled WGS sequence"/>
</dbReference>
<evidence type="ECO:0000313" key="1">
    <source>
        <dbReference type="EMBL" id="KIM30414.1"/>
    </source>
</evidence>
<protein>
    <submittedName>
        <fullName evidence="1">Uncharacterized protein</fullName>
    </submittedName>
</protein>
<keyword evidence="2" id="KW-1185">Reference proteome</keyword>
<dbReference type="EMBL" id="KN824284">
    <property type="protein sequence ID" value="KIM30414.1"/>
    <property type="molecule type" value="Genomic_DNA"/>
</dbReference>
<sequence length="188" mass="21385">MRQFREEGRHCVPLHEAPARGLRVPPSLGTVWRKPDRARSVFCPFRTPGGLFCSGGMFHYYYYSATVASECKWEAAVKEDGERHFGGENGLVWTGCKRRNRGLQWRLISFRPAFGLISCDTPVGVNWTPSLPLIDWLLAGCLCIRGLRNRRHYVEPPKFSTCIPIEFRPTPLVTDKMGICESILKRSA</sequence>
<name>A0A0C3BE43_SERVB</name>
<proteinExistence type="predicted"/>
<dbReference type="AlphaFoldDB" id="A0A0C3BE43"/>